<dbReference type="RefSeq" id="WP_240591030.1">
    <property type="nucleotide sequence ID" value="NZ_JAKUDL010000003.1"/>
</dbReference>
<dbReference type="AlphaFoldDB" id="A0AAJ1BHB1"/>
<reference evidence="1 2" key="1">
    <citation type="submission" date="2022-02" db="EMBL/GenBank/DDBJ databases">
        <title>The genome sequence of Shewanella sp. 3B26.</title>
        <authorList>
            <person name="Du J."/>
        </authorList>
    </citation>
    <scope>NUCLEOTIDE SEQUENCE [LARGE SCALE GENOMIC DNA]</scope>
    <source>
        <strain evidence="1 2">3B26</strain>
    </source>
</reference>
<name>A0AAJ1BHB1_9GAMM</name>
<dbReference type="PANTHER" id="PTHR32305:SF15">
    <property type="entry name" value="PROTEIN RHSA-RELATED"/>
    <property type="match status" value="1"/>
</dbReference>
<protein>
    <submittedName>
        <fullName evidence="1">RHS repeat-associated core domain-containing protein</fullName>
    </submittedName>
</protein>
<evidence type="ECO:0000313" key="2">
    <source>
        <dbReference type="Proteomes" id="UP001297581"/>
    </source>
</evidence>
<dbReference type="InterPro" id="IPR050708">
    <property type="entry name" value="T6SS_VgrG/RHS"/>
</dbReference>
<evidence type="ECO:0000313" key="1">
    <source>
        <dbReference type="EMBL" id="MCH4294721.1"/>
    </source>
</evidence>
<dbReference type="NCBIfam" id="TIGR03696">
    <property type="entry name" value="Rhs_assc_core"/>
    <property type="match status" value="1"/>
</dbReference>
<gene>
    <name evidence="1" type="ORF">MJ923_10455</name>
</gene>
<comment type="caution">
    <text evidence="1">The sequence shown here is derived from an EMBL/GenBank/DDBJ whole genome shotgun (WGS) entry which is preliminary data.</text>
</comment>
<dbReference type="Gene3D" id="2.180.10.10">
    <property type="entry name" value="RHS repeat-associated core"/>
    <property type="match status" value="1"/>
</dbReference>
<keyword evidence="2" id="KW-1185">Reference proteome</keyword>
<dbReference type="InterPro" id="IPR022385">
    <property type="entry name" value="Rhs_assc_core"/>
</dbReference>
<dbReference type="Proteomes" id="UP001297581">
    <property type="component" value="Unassembled WGS sequence"/>
</dbReference>
<sequence length="184" mass="20489">MQARYYDPLIGRFYADDPIGFRDVHSFNRYAYANNNPYKYVDPDGESSVLVTRISPVAQAVRTGIRTQANRTPSQRMQEATRQIQRQMNDTVKNSKEVIEQQPIKPSAPVGDDSVPGLIGRALDALKTLSDMGVFSDASTTINGDAESTDNDSADVEGINETNLSLEEIFPDFDELHLFEVPEV</sequence>
<dbReference type="PANTHER" id="PTHR32305">
    <property type="match status" value="1"/>
</dbReference>
<proteinExistence type="predicted"/>
<accession>A0AAJ1BHB1</accession>
<organism evidence="1 2">
    <name type="scientific">Shewanella zhuhaiensis</name>
    <dbReference type="NCBI Taxonomy" id="2919576"/>
    <lineage>
        <taxon>Bacteria</taxon>
        <taxon>Pseudomonadati</taxon>
        <taxon>Pseudomonadota</taxon>
        <taxon>Gammaproteobacteria</taxon>
        <taxon>Alteromonadales</taxon>
        <taxon>Shewanellaceae</taxon>
        <taxon>Shewanella</taxon>
    </lineage>
</organism>
<dbReference type="EMBL" id="JAKUDL010000003">
    <property type="protein sequence ID" value="MCH4294721.1"/>
    <property type="molecule type" value="Genomic_DNA"/>
</dbReference>